<evidence type="ECO:0000256" key="2">
    <source>
        <dbReference type="HAMAP-Rule" id="MF_00003"/>
    </source>
</evidence>
<evidence type="ECO:0000256" key="1">
    <source>
        <dbReference type="ARBA" id="ARBA00022517"/>
    </source>
</evidence>
<proteinExistence type="inferred from homology"/>
<sequence length="121" mass="13791">MANSPVSRPTRVAQEVRRTLATLIVQEAKDPRFERITITDCQISKDLSVAKIHFSMIGHNSDDVEVEQTLKALGKATGFFRSEIGKRLNLRIVPQLRFYFDTVPENVAYMEDLINKALNKK</sequence>
<dbReference type="PANTHER" id="PTHR33515">
    <property type="entry name" value="RIBOSOME-BINDING FACTOR A, CHLOROPLASTIC-RELATED"/>
    <property type="match status" value="1"/>
</dbReference>
<organism evidence="3 4">
    <name type="scientific">Thiomicrorhabdus marina</name>
    <dbReference type="NCBI Taxonomy" id="2818442"/>
    <lineage>
        <taxon>Bacteria</taxon>
        <taxon>Pseudomonadati</taxon>
        <taxon>Pseudomonadota</taxon>
        <taxon>Gammaproteobacteria</taxon>
        <taxon>Thiotrichales</taxon>
        <taxon>Piscirickettsiaceae</taxon>
        <taxon>Thiomicrorhabdus</taxon>
    </lineage>
</organism>
<comment type="subcellular location">
    <subcellularLocation>
        <location evidence="2">Cytoplasm</location>
    </subcellularLocation>
</comment>
<gene>
    <name evidence="2 3" type="primary">rbfA</name>
    <name evidence="3" type="ORF">J3998_11735</name>
</gene>
<dbReference type="InterPro" id="IPR020053">
    <property type="entry name" value="Ribosome-bd_factorA_CS"/>
</dbReference>
<dbReference type="PROSITE" id="PS01319">
    <property type="entry name" value="RBFA"/>
    <property type="match status" value="1"/>
</dbReference>
<dbReference type="Pfam" id="PF02033">
    <property type="entry name" value="RBFA"/>
    <property type="match status" value="1"/>
</dbReference>
<dbReference type="InterPro" id="IPR015946">
    <property type="entry name" value="KH_dom-like_a/b"/>
</dbReference>
<keyword evidence="1 2" id="KW-0690">Ribosome biogenesis</keyword>
<accession>A0ABS3Q7B1</accession>
<dbReference type="SUPFAM" id="SSF89919">
    <property type="entry name" value="Ribosome-binding factor A, RbfA"/>
    <property type="match status" value="1"/>
</dbReference>
<comment type="function">
    <text evidence="2">One of several proteins that assist in the late maturation steps of the functional core of the 30S ribosomal subunit. Associates with free 30S ribosomal subunits (but not with 30S subunits that are part of 70S ribosomes or polysomes). Required for efficient processing of 16S rRNA. May interact with the 5'-terminal helix region of 16S rRNA.</text>
</comment>
<dbReference type="Gene3D" id="3.30.300.20">
    <property type="match status" value="1"/>
</dbReference>
<dbReference type="InterPro" id="IPR000238">
    <property type="entry name" value="RbfA"/>
</dbReference>
<reference evidence="3 4" key="1">
    <citation type="submission" date="2021-03" db="EMBL/GenBank/DDBJ databases">
        <title>Thiomicrorhabdus sp.nov.,novel sulfur-oxidizing bacteria isolated from coastal sediment.</title>
        <authorList>
            <person name="Liu X."/>
        </authorList>
    </citation>
    <scope>NUCLEOTIDE SEQUENCE [LARGE SCALE GENOMIC DNA]</scope>
    <source>
        <strain evidence="3 4">6S2-11</strain>
    </source>
</reference>
<dbReference type="HAMAP" id="MF_00003">
    <property type="entry name" value="RbfA"/>
    <property type="match status" value="1"/>
</dbReference>
<evidence type="ECO:0000313" key="4">
    <source>
        <dbReference type="Proteomes" id="UP000664835"/>
    </source>
</evidence>
<protein>
    <recommendedName>
        <fullName evidence="2">Ribosome-binding factor A</fullName>
    </recommendedName>
</protein>
<name>A0ABS3Q7B1_9GAMM</name>
<dbReference type="NCBIfam" id="TIGR00082">
    <property type="entry name" value="rbfA"/>
    <property type="match status" value="1"/>
</dbReference>
<comment type="caution">
    <text evidence="3">The sequence shown here is derived from an EMBL/GenBank/DDBJ whole genome shotgun (WGS) entry which is preliminary data.</text>
</comment>
<dbReference type="Proteomes" id="UP000664835">
    <property type="component" value="Unassembled WGS sequence"/>
</dbReference>
<dbReference type="EMBL" id="JAGETV010000032">
    <property type="protein sequence ID" value="MBO1928243.1"/>
    <property type="molecule type" value="Genomic_DNA"/>
</dbReference>
<keyword evidence="4" id="KW-1185">Reference proteome</keyword>
<keyword evidence="2" id="KW-0963">Cytoplasm</keyword>
<evidence type="ECO:0000313" key="3">
    <source>
        <dbReference type="EMBL" id="MBO1928243.1"/>
    </source>
</evidence>
<comment type="subunit">
    <text evidence="2">Monomer. Binds 30S ribosomal subunits, but not 50S ribosomal subunits or 70S ribosomes.</text>
</comment>
<dbReference type="RefSeq" id="WP_208150858.1">
    <property type="nucleotide sequence ID" value="NZ_JAGETV010000032.1"/>
</dbReference>
<dbReference type="InterPro" id="IPR023799">
    <property type="entry name" value="RbfA_dom_sf"/>
</dbReference>
<comment type="similarity">
    <text evidence="2">Belongs to the RbfA family.</text>
</comment>
<dbReference type="PANTHER" id="PTHR33515:SF1">
    <property type="entry name" value="RIBOSOME-BINDING FACTOR A, CHLOROPLASTIC-RELATED"/>
    <property type="match status" value="1"/>
</dbReference>